<feature type="transmembrane region" description="Helical" evidence="8">
    <location>
        <begin position="230"/>
        <end position="247"/>
    </location>
</feature>
<reference evidence="12" key="1">
    <citation type="submission" date="2023-07" db="EMBL/GenBank/DDBJ databases">
        <title>Description of three actinobacteria isolated from air of manufacturing shop in a pharmaceutical factory.</title>
        <authorList>
            <person name="Zhang D.-F."/>
        </authorList>
    </citation>
    <scope>NUCLEOTIDE SEQUENCE [LARGE SCALE GENOMIC DNA]</scope>
    <source>
        <strain evidence="12">CCTCC AB 207010</strain>
    </source>
</reference>
<keyword evidence="6" id="KW-0406">Ion transport</keyword>
<feature type="transmembrane region" description="Helical" evidence="8">
    <location>
        <begin position="64"/>
        <end position="84"/>
    </location>
</feature>
<evidence type="ECO:0000256" key="8">
    <source>
        <dbReference type="SAM" id="Phobius"/>
    </source>
</evidence>
<dbReference type="InterPro" id="IPR027470">
    <property type="entry name" value="Cation_efflux_CTD"/>
</dbReference>
<evidence type="ECO:0000256" key="4">
    <source>
        <dbReference type="ARBA" id="ARBA00022692"/>
    </source>
</evidence>
<protein>
    <submittedName>
        <fullName evidence="11">Cation diffusion facilitator family transporter</fullName>
    </submittedName>
</protein>
<comment type="similarity">
    <text evidence="2">Belongs to the cation diffusion facilitator (CDF) transporter (TC 2.A.4) family. SLC30A subfamily.</text>
</comment>
<dbReference type="InterPro" id="IPR058533">
    <property type="entry name" value="Cation_efflux_TM"/>
</dbReference>
<feature type="domain" description="Cation efflux protein cytoplasmic" evidence="10">
    <location>
        <begin position="260"/>
        <end position="339"/>
    </location>
</feature>
<feature type="transmembrane region" description="Helical" evidence="8">
    <location>
        <begin position="132"/>
        <end position="150"/>
    </location>
</feature>
<dbReference type="PANTHER" id="PTHR11562">
    <property type="entry name" value="CATION EFFLUX PROTEIN/ ZINC TRANSPORTER"/>
    <property type="match status" value="1"/>
</dbReference>
<evidence type="ECO:0000256" key="2">
    <source>
        <dbReference type="ARBA" id="ARBA00008873"/>
    </source>
</evidence>
<dbReference type="PANTHER" id="PTHR11562:SF17">
    <property type="entry name" value="RE54080P-RELATED"/>
    <property type="match status" value="1"/>
</dbReference>
<dbReference type="Pfam" id="PF01545">
    <property type="entry name" value="Cation_efflux"/>
    <property type="match status" value="1"/>
</dbReference>
<dbReference type="InterPro" id="IPR036837">
    <property type="entry name" value="Cation_efflux_CTD_sf"/>
</dbReference>
<evidence type="ECO:0000259" key="9">
    <source>
        <dbReference type="Pfam" id="PF01545"/>
    </source>
</evidence>
<dbReference type="NCBIfam" id="TIGR01297">
    <property type="entry name" value="CDF"/>
    <property type="match status" value="1"/>
</dbReference>
<feature type="transmembrane region" description="Helical" evidence="8">
    <location>
        <begin position="162"/>
        <end position="185"/>
    </location>
</feature>
<sequence length="351" mass="37462">MRPDTTFAIDSHAAITSPNSDAEMKASFIVNQLNGGLAMGAGHSHDHGLSPEDAAKSPDFRRKLGIAFALVFAIVLAQGLGAWLSGSLAILVDMVHSLVDSSGLLIALIAASLMLRPPSKKRTWGFRRVESLAALAQGLLLVGISVYGIWEGVKRWGNPPEVAASEMLVFAAIGLVLNIAAMLVLSSSRGANLNMRAAFLEVLMDALGTIAVIVSGILMLTTGYTRADTIAAFFIALLIIPRAAMLLRDTVRILMEFTPTGLDLDEVRKSIVSVQHVKEVHDLHASTVASGLPTLSAHVVLDESCFLDGHAAEILHEVRRRLGEDFAVPLHHATIQLETEGHRATESASHP</sequence>
<comment type="caution">
    <text evidence="11">The sequence shown here is derived from an EMBL/GenBank/DDBJ whole genome shotgun (WGS) entry which is preliminary data.</text>
</comment>
<dbReference type="RefSeq" id="WP_310538424.1">
    <property type="nucleotide sequence ID" value="NZ_BAAAOC010000066.1"/>
</dbReference>
<dbReference type="Pfam" id="PF16916">
    <property type="entry name" value="ZT_dimer"/>
    <property type="match status" value="1"/>
</dbReference>
<evidence type="ECO:0000313" key="11">
    <source>
        <dbReference type="EMBL" id="MDR5713057.1"/>
    </source>
</evidence>
<dbReference type="InterPro" id="IPR002524">
    <property type="entry name" value="Cation_efflux"/>
</dbReference>
<keyword evidence="7 8" id="KW-0472">Membrane</keyword>
<name>A0ABU1FXJ1_9MICC</name>
<dbReference type="InterPro" id="IPR027469">
    <property type="entry name" value="Cation_efflux_TMD_sf"/>
</dbReference>
<evidence type="ECO:0000313" key="12">
    <source>
        <dbReference type="Proteomes" id="UP001260872"/>
    </source>
</evidence>
<keyword evidence="5 8" id="KW-1133">Transmembrane helix</keyword>
<evidence type="ECO:0000256" key="5">
    <source>
        <dbReference type="ARBA" id="ARBA00022989"/>
    </source>
</evidence>
<gene>
    <name evidence="11" type="ORF">RH857_13085</name>
</gene>
<evidence type="ECO:0000256" key="1">
    <source>
        <dbReference type="ARBA" id="ARBA00004141"/>
    </source>
</evidence>
<dbReference type="Proteomes" id="UP001260872">
    <property type="component" value="Unassembled WGS sequence"/>
</dbReference>
<proteinExistence type="inferred from homology"/>
<feature type="transmembrane region" description="Helical" evidence="8">
    <location>
        <begin position="90"/>
        <end position="111"/>
    </location>
</feature>
<dbReference type="InterPro" id="IPR050681">
    <property type="entry name" value="CDF/SLC30A"/>
</dbReference>
<feature type="domain" description="Cation efflux protein transmembrane" evidence="9">
    <location>
        <begin position="66"/>
        <end position="255"/>
    </location>
</feature>
<comment type="subcellular location">
    <subcellularLocation>
        <location evidence="1">Membrane</location>
        <topology evidence="1">Multi-pass membrane protein</topology>
    </subcellularLocation>
</comment>
<evidence type="ECO:0000259" key="10">
    <source>
        <dbReference type="Pfam" id="PF16916"/>
    </source>
</evidence>
<keyword evidence="12" id="KW-1185">Reference proteome</keyword>
<evidence type="ECO:0000256" key="6">
    <source>
        <dbReference type="ARBA" id="ARBA00023065"/>
    </source>
</evidence>
<feature type="transmembrane region" description="Helical" evidence="8">
    <location>
        <begin position="197"/>
        <end position="218"/>
    </location>
</feature>
<dbReference type="SUPFAM" id="SSF161111">
    <property type="entry name" value="Cation efflux protein transmembrane domain-like"/>
    <property type="match status" value="1"/>
</dbReference>
<evidence type="ECO:0000256" key="7">
    <source>
        <dbReference type="ARBA" id="ARBA00023136"/>
    </source>
</evidence>
<organism evidence="11 12">
    <name type="scientific">Nesterenkonia flava</name>
    <dbReference type="NCBI Taxonomy" id="469799"/>
    <lineage>
        <taxon>Bacteria</taxon>
        <taxon>Bacillati</taxon>
        <taxon>Actinomycetota</taxon>
        <taxon>Actinomycetes</taxon>
        <taxon>Micrococcales</taxon>
        <taxon>Micrococcaceae</taxon>
        <taxon>Nesterenkonia</taxon>
    </lineage>
</organism>
<accession>A0ABU1FXJ1</accession>
<dbReference type="SUPFAM" id="SSF160240">
    <property type="entry name" value="Cation efflux protein cytoplasmic domain-like"/>
    <property type="match status" value="1"/>
</dbReference>
<keyword evidence="4 8" id="KW-0812">Transmembrane</keyword>
<dbReference type="EMBL" id="JAVKGT010000051">
    <property type="protein sequence ID" value="MDR5713057.1"/>
    <property type="molecule type" value="Genomic_DNA"/>
</dbReference>
<dbReference type="Gene3D" id="1.20.1510.10">
    <property type="entry name" value="Cation efflux protein transmembrane domain"/>
    <property type="match status" value="1"/>
</dbReference>
<evidence type="ECO:0000256" key="3">
    <source>
        <dbReference type="ARBA" id="ARBA00022448"/>
    </source>
</evidence>
<keyword evidence="3" id="KW-0813">Transport</keyword>